<proteinExistence type="predicted"/>
<evidence type="ECO:0000313" key="2">
    <source>
        <dbReference type="Proteomes" id="UP000246073"/>
    </source>
</evidence>
<dbReference type="Proteomes" id="UP000246073">
    <property type="component" value="Unassembled WGS sequence"/>
</dbReference>
<organism evidence="1 2">
    <name type="scientific">Ochrobactrum soli</name>
    <dbReference type="NCBI Taxonomy" id="2448455"/>
    <lineage>
        <taxon>Bacteria</taxon>
        <taxon>Pseudomonadati</taxon>
        <taxon>Pseudomonadota</taxon>
        <taxon>Alphaproteobacteria</taxon>
        <taxon>Hyphomicrobiales</taxon>
        <taxon>Brucellaceae</taxon>
        <taxon>Brucella/Ochrobactrum group</taxon>
        <taxon>Ochrobactrum</taxon>
    </lineage>
</organism>
<sequence length="78" mass="8466">MNLGGVLQDDELCIVIECDPKLLAALPAVLKESLPEAGVHPGFRHHLGSKDGRSGIEHLDLSPNFLGTEHLPLEQQFT</sequence>
<dbReference type="EMBL" id="OOFM01000002">
    <property type="protein sequence ID" value="SPL62438.1"/>
    <property type="molecule type" value="Genomic_DNA"/>
</dbReference>
<gene>
    <name evidence="1" type="ORF">OHAE_5506</name>
</gene>
<reference evidence="2" key="1">
    <citation type="submission" date="2017-12" db="EMBL/GenBank/DDBJ databases">
        <authorList>
            <person name="Diaz M."/>
        </authorList>
    </citation>
    <scope>NUCLEOTIDE SEQUENCE [LARGE SCALE GENOMIC DNA]</scope>
    <source>
        <strain evidence="2">FI11154</strain>
    </source>
</reference>
<evidence type="ECO:0000313" key="1">
    <source>
        <dbReference type="EMBL" id="SPL62438.1"/>
    </source>
</evidence>
<name>A0A2P9HEB7_9HYPH</name>
<dbReference type="AlphaFoldDB" id="A0A2P9HEB7"/>
<protein>
    <submittedName>
        <fullName evidence="1">Uncharacterized protein</fullName>
    </submittedName>
</protein>
<accession>A0A2P9HEB7</accession>